<dbReference type="CDD" id="cd04897">
    <property type="entry name" value="ACT_ACR_3"/>
    <property type="match status" value="1"/>
</dbReference>
<evidence type="ECO:0000256" key="1">
    <source>
        <dbReference type="ARBA" id="ARBA00022737"/>
    </source>
</evidence>
<dbReference type="PROSITE" id="PS51671">
    <property type="entry name" value="ACT"/>
    <property type="match status" value="2"/>
</dbReference>
<feature type="region of interest" description="Disordered" evidence="3">
    <location>
        <begin position="457"/>
        <end position="476"/>
    </location>
</feature>
<keyword evidence="6" id="KW-1185">Reference proteome</keyword>
<protein>
    <recommendedName>
        <fullName evidence="2">ACT domain-containing protein ACR</fullName>
    </recommendedName>
    <alternativeName>
        <fullName evidence="2">Protein ACT DOMAIN REPEATS</fullName>
    </alternativeName>
</protein>
<evidence type="ECO:0000313" key="6">
    <source>
        <dbReference type="Proteomes" id="UP000594263"/>
    </source>
</evidence>
<dbReference type="InterPro" id="IPR040217">
    <property type="entry name" value="ACR1-12"/>
</dbReference>
<organism evidence="5 6">
    <name type="scientific">Kalanchoe fedtschenkoi</name>
    <name type="common">Lavender scallops</name>
    <name type="synonym">South American air plant</name>
    <dbReference type="NCBI Taxonomy" id="63787"/>
    <lineage>
        <taxon>Eukaryota</taxon>
        <taxon>Viridiplantae</taxon>
        <taxon>Streptophyta</taxon>
        <taxon>Embryophyta</taxon>
        <taxon>Tracheophyta</taxon>
        <taxon>Spermatophyta</taxon>
        <taxon>Magnoliopsida</taxon>
        <taxon>eudicotyledons</taxon>
        <taxon>Gunneridae</taxon>
        <taxon>Pentapetalae</taxon>
        <taxon>Saxifragales</taxon>
        <taxon>Crassulaceae</taxon>
        <taxon>Kalanchoe</taxon>
    </lineage>
</organism>
<dbReference type="CDD" id="cd04895">
    <property type="entry name" value="ACT_ACR_1"/>
    <property type="match status" value="1"/>
</dbReference>
<dbReference type="Gramene" id="Kaladp0079s0187.1.v1.1">
    <property type="protein sequence ID" value="Kaladp0079s0187.1.v1.1"/>
    <property type="gene ID" value="Kaladp0079s0187.v1.1"/>
</dbReference>
<dbReference type="GO" id="GO:0016597">
    <property type="term" value="F:amino acid binding"/>
    <property type="evidence" value="ECO:0007669"/>
    <property type="project" value="UniProtKB-UniRule"/>
</dbReference>
<proteinExistence type="predicted"/>
<name>A0A7N0URM3_KALFE</name>
<feature type="domain" description="ACT" evidence="4">
    <location>
        <begin position="157"/>
        <end position="240"/>
    </location>
</feature>
<dbReference type="Proteomes" id="UP000594263">
    <property type="component" value="Unplaced"/>
</dbReference>
<dbReference type="Gene3D" id="3.30.70.260">
    <property type="match status" value="1"/>
</dbReference>
<dbReference type="SUPFAM" id="SSF55021">
    <property type="entry name" value="ACT-like"/>
    <property type="match status" value="3"/>
</dbReference>
<accession>A0A7N0URM3</accession>
<keyword evidence="1 2" id="KW-0677">Repeat</keyword>
<comment type="function">
    <text evidence="2">Binds amino acids.</text>
</comment>
<feature type="domain" description="ACT" evidence="4">
    <location>
        <begin position="380"/>
        <end position="459"/>
    </location>
</feature>
<dbReference type="PANTHER" id="PTHR31096">
    <property type="entry name" value="ACT DOMAIN-CONTAINING PROTEIN ACR4-RELATED"/>
    <property type="match status" value="1"/>
</dbReference>
<dbReference type="EnsemblPlants" id="Kaladp0079s0187.1.v1.1">
    <property type="protein sequence ID" value="Kaladp0079s0187.1.v1.1"/>
    <property type="gene ID" value="Kaladp0079s0187.v1.1"/>
</dbReference>
<evidence type="ECO:0000256" key="3">
    <source>
        <dbReference type="SAM" id="MobiDB-lite"/>
    </source>
</evidence>
<evidence type="ECO:0000256" key="2">
    <source>
        <dbReference type="RuleBase" id="RU369043"/>
    </source>
</evidence>
<dbReference type="PANTHER" id="PTHR31096:SF7">
    <property type="entry name" value="ACT DOMAIN-CONTAINING PROTEIN ACR1"/>
    <property type="match status" value="1"/>
</dbReference>
<sequence length="504" mass="56430">MECNNYKPYFDPDYDSLMERIHPPMSLQISPIIFYNYLMISSLNFRCCCCRVVIDNEADDECTLVKVDSANKDGILLEMVQVLTDLDLVISKSYICSDGGWFMDVFHVTDQLGNKITDQGLIAYIQQALCANKRVQRLSTQTVREVRPRHVSTEHAALELTMSDNPGLLSEISAALSDLGSQLAAAAIWTHNGRAACLLYLDDRLTDTGDDLPYLRKQVEKVLDAHHKTGDRWSVRLTYPSAGGTHTERRLHQLMAADRDYEGVDNCVPREEKCGCGVGGHKKSCGATYAYIETCMEKEYSVVNIRSRDRPKLLFDTVCTLTDMQYVVFHAAISSKCSIAFQEYYIRQKDGHTLETEAERDRVTRCIVAAIERRACRGLKLEMSTRNRIGLLSDITRVLRENSLSILRAEMGTYGEKAIGTFYVKGMSEAEVSSKTIESVRKDIGGTVTVTHKATGLSSQTSSMASSRTSSSGSMVEERPKFAIGSMLWAQLERLSSNFKPIRS</sequence>
<dbReference type="AlphaFoldDB" id="A0A7N0URM3"/>
<dbReference type="InterPro" id="IPR045865">
    <property type="entry name" value="ACT-like_dom_sf"/>
</dbReference>
<evidence type="ECO:0000259" key="4">
    <source>
        <dbReference type="PROSITE" id="PS51671"/>
    </source>
</evidence>
<reference evidence="5" key="1">
    <citation type="submission" date="2021-01" db="UniProtKB">
        <authorList>
            <consortium name="EnsemblPlants"/>
        </authorList>
    </citation>
    <scope>IDENTIFICATION</scope>
</reference>
<dbReference type="OMA" id="NDAYQDC"/>
<evidence type="ECO:0000313" key="5">
    <source>
        <dbReference type="EnsemblPlants" id="Kaladp0079s0187.1.v1.1"/>
    </source>
</evidence>
<feature type="compositionally biased region" description="Low complexity" evidence="3">
    <location>
        <begin position="458"/>
        <end position="474"/>
    </location>
</feature>
<dbReference type="InterPro" id="IPR002912">
    <property type="entry name" value="ACT_dom"/>
</dbReference>